<dbReference type="InterPro" id="IPR009061">
    <property type="entry name" value="DNA-bd_dom_put_sf"/>
</dbReference>
<evidence type="ECO:0000313" key="3">
    <source>
        <dbReference type="EMBL" id="GER88094.1"/>
    </source>
</evidence>
<dbReference type="PANTHER" id="PTHR30204">
    <property type="entry name" value="REDOX-CYCLING DRUG-SENSING TRANSCRIPTIONAL ACTIVATOR SOXR"/>
    <property type="match status" value="1"/>
</dbReference>
<evidence type="ECO:0000259" key="2">
    <source>
        <dbReference type="PROSITE" id="PS50937"/>
    </source>
</evidence>
<feature type="domain" description="HTH merR-type" evidence="2">
    <location>
        <begin position="4"/>
        <end position="73"/>
    </location>
</feature>
<dbReference type="GO" id="GO:0003677">
    <property type="term" value="F:DNA binding"/>
    <property type="evidence" value="ECO:0007669"/>
    <property type="project" value="UniProtKB-KW"/>
</dbReference>
<dbReference type="InterPro" id="IPR000551">
    <property type="entry name" value="MerR-type_HTH_dom"/>
</dbReference>
<proteinExistence type="predicted"/>
<reference evidence="3 4" key="1">
    <citation type="submission" date="2019-10" db="EMBL/GenBank/DDBJ databases">
        <title>Dictyobacter vulcani sp. nov., within the class Ktedonobacteria, isolated from soil of volcanic Mt. Zao.</title>
        <authorList>
            <person name="Zheng Y."/>
            <person name="Wang C.M."/>
            <person name="Sakai Y."/>
            <person name="Abe K."/>
            <person name="Yokota A."/>
            <person name="Yabe S."/>
        </authorList>
    </citation>
    <scope>NUCLEOTIDE SEQUENCE [LARGE SCALE GENOMIC DNA]</scope>
    <source>
        <strain evidence="3 4">W12</strain>
    </source>
</reference>
<dbReference type="PANTHER" id="PTHR30204:SF96">
    <property type="entry name" value="CHROMOSOME-ANCHORING PROTEIN RACA"/>
    <property type="match status" value="1"/>
</dbReference>
<sequence>MRNLLRIGEVAQLLGVTTKTLRHYHKIGLLQEPERTPAGYRLYSAQDLLRLQQIRQLQSFGLPLKLIKTMLGEPTEKHSWREILVALDQELATQMSELMQRRTRIQELLAQDTPLQLEQPDTRATVNWMKDLLGEYTDKLSPEALQLEAKIWAAIQNFQWPNGFTPGIEGMATQWLQQAPVLEALMRFAERIAALKAVPITDPEITRLADECAQDQEFIAFMQYLAPLIQQNPGLDAPFLAIFSDLMDTTLAPAQQRFFTELYARLPINSGQIE</sequence>
<dbReference type="Gene3D" id="1.10.1660.10">
    <property type="match status" value="1"/>
</dbReference>
<dbReference type="Pfam" id="PF13411">
    <property type="entry name" value="MerR_1"/>
    <property type="match status" value="1"/>
</dbReference>
<comment type="caution">
    <text evidence="3">The sequence shown here is derived from an EMBL/GenBank/DDBJ whole genome shotgun (WGS) entry which is preliminary data.</text>
</comment>
<dbReference type="AlphaFoldDB" id="A0A5J4KFB8"/>
<name>A0A5J4KFB8_9CHLR</name>
<dbReference type="EMBL" id="BKZW01000001">
    <property type="protein sequence ID" value="GER88094.1"/>
    <property type="molecule type" value="Genomic_DNA"/>
</dbReference>
<accession>A0A5J4KFB8</accession>
<gene>
    <name evidence="3" type="ORF">KDW_22560</name>
</gene>
<dbReference type="PRINTS" id="PR00040">
    <property type="entry name" value="HTHMERR"/>
</dbReference>
<dbReference type="SMART" id="SM00422">
    <property type="entry name" value="HTH_MERR"/>
    <property type="match status" value="1"/>
</dbReference>
<dbReference type="PROSITE" id="PS50937">
    <property type="entry name" value="HTH_MERR_2"/>
    <property type="match status" value="1"/>
</dbReference>
<evidence type="ECO:0000256" key="1">
    <source>
        <dbReference type="ARBA" id="ARBA00023125"/>
    </source>
</evidence>
<dbReference type="GO" id="GO:0003700">
    <property type="term" value="F:DNA-binding transcription factor activity"/>
    <property type="evidence" value="ECO:0007669"/>
    <property type="project" value="InterPro"/>
</dbReference>
<organism evidence="3 4">
    <name type="scientific">Dictyobacter vulcani</name>
    <dbReference type="NCBI Taxonomy" id="2607529"/>
    <lineage>
        <taxon>Bacteria</taxon>
        <taxon>Bacillati</taxon>
        <taxon>Chloroflexota</taxon>
        <taxon>Ktedonobacteria</taxon>
        <taxon>Ktedonobacterales</taxon>
        <taxon>Dictyobacteraceae</taxon>
        <taxon>Dictyobacter</taxon>
    </lineage>
</organism>
<dbReference type="InterPro" id="IPR047057">
    <property type="entry name" value="MerR_fam"/>
</dbReference>
<dbReference type="SUPFAM" id="SSF46955">
    <property type="entry name" value="Putative DNA-binding domain"/>
    <property type="match status" value="1"/>
</dbReference>
<evidence type="ECO:0000313" key="4">
    <source>
        <dbReference type="Proteomes" id="UP000326912"/>
    </source>
</evidence>
<dbReference type="CDD" id="cd01106">
    <property type="entry name" value="HTH_TipAL-Mta"/>
    <property type="match status" value="1"/>
</dbReference>
<dbReference type="Proteomes" id="UP000326912">
    <property type="component" value="Unassembled WGS sequence"/>
</dbReference>
<protein>
    <recommendedName>
        <fullName evidence="2">HTH merR-type domain-containing protein</fullName>
    </recommendedName>
</protein>
<keyword evidence="4" id="KW-1185">Reference proteome</keyword>
<keyword evidence="1" id="KW-0238">DNA-binding</keyword>